<organism evidence="2 3">
    <name type="scientific">Symplocastrum torsivum CPER-KK1</name>
    <dbReference type="NCBI Taxonomy" id="450513"/>
    <lineage>
        <taxon>Bacteria</taxon>
        <taxon>Bacillati</taxon>
        <taxon>Cyanobacteriota</taxon>
        <taxon>Cyanophyceae</taxon>
        <taxon>Oscillatoriophycideae</taxon>
        <taxon>Oscillatoriales</taxon>
        <taxon>Microcoleaceae</taxon>
        <taxon>Symplocastrum</taxon>
    </lineage>
</organism>
<dbReference type="Pfam" id="PF01610">
    <property type="entry name" value="DDE_Tnp_ISL3"/>
    <property type="match status" value="1"/>
</dbReference>
<accession>A0A951PUC9</accession>
<gene>
    <name evidence="2" type="ORF">KME25_32240</name>
</gene>
<proteinExistence type="predicted"/>
<comment type="caution">
    <text evidence="2">The sequence shown here is derived from an EMBL/GenBank/DDBJ whole genome shotgun (WGS) entry which is preliminary data.</text>
</comment>
<dbReference type="Proteomes" id="UP000753908">
    <property type="component" value="Unassembled WGS sequence"/>
</dbReference>
<protein>
    <submittedName>
        <fullName evidence="2">Transposase</fullName>
    </submittedName>
</protein>
<reference evidence="2" key="1">
    <citation type="submission" date="2021-05" db="EMBL/GenBank/DDBJ databases">
        <authorList>
            <person name="Pietrasiak N."/>
            <person name="Ward R."/>
            <person name="Stajich J.E."/>
            <person name="Kurbessoian T."/>
        </authorList>
    </citation>
    <scope>NUCLEOTIDE SEQUENCE</scope>
    <source>
        <strain evidence="2">CPER-KK1</strain>
    </source>
</reference>
<dbReference type="EMBL" id="JAHHIF010000080">
    <property type="protein sequence ID" value="MBW4549039.1"/>
    <property type="molecule type" value="Genomic_DNA"/>
</dbReference>
<dbReference type="InterPro" id="IPR002560">
    <property type="entry name" value="Transposase_DDE"/>
</dbReference>
<dbReference type="AlphaFoldDB" id="A0A951PUC9"/>
<evidence type="ECO:0000313" key="2">
    <source>
        <dbReference type="EMBL" id="MBW4549039.1"/>
    </source>
</evidence>
<feature type="domain" description="Transposase IS204/IS1001/IS1096/IS1165 DDE" evidence="1">
    <location>
        <begin position="4"/>
        <end position="36"/>
    </location>
</feature>
<name>A0A951PUC9_9CYAN</name>
<reference evidence="2" key="2">
    <citation type="journal article" date="2022" name="Microbiol. Resour. Announc.">
        <title>Metagenome Sequencing to Explore Phylogenomics of Terrestrial Cyanobacteria.</title>
        <authorList>
            <person name="Ward R.D."/>
            <person name="Stajich J.E."/>
            <person name="Johansen J.R."/>
            <person name="Huntemann M."/>
            <person name="Clum A."/>
            <person name="Foster B."/>
            <person name="Foster B."/>
            <person name="Roux S."/>
            <person name="Palaniappan K."/>
            <person name="Varghese N."/>
            <person name="Mukherjee S."/>
            <person name="Reddy T.B.K."/>
            <person name="Daum C."/>
            <person name="Copeland A."/>
            <person name="Chen I.A."/>
            <person name="Ivanova N.N."/>
            <person name="Kyrpides N.C."/>
            <person name="Shapiro N."/>
            <person name="Eloe-Fadrosh E.A."/>
            <person name="Pietrasiak N."/>
        </authorList>
    </citation>
    <scope>NUCLEOTIDE SEQUENCE</scope>
    <source>
        <strain evidence="2">CPER-KK1</strain>
    </source>
</reference>
<sequence length="38" mass="4256">MESSATIRDHLDSICNYFISRSSSSAMEGVNHRLKPSK</sequence>
<evidence type="ECO:0000313" key="3">
    <source>
        <dbReference type="Proteomes" id="UP000753908"/>
    </source>
</evidence>
<evidence type="ECO:0000259" key="1">
    <source>
        <dbReference type="Pfam" id="PF01610"/>
    </source>
</evidence>